<organism evidence="1 2">
    <name type="scientific">Striga asiatica</name>
    <name type="common">Asiatic witchweed</name>
    <name type="synonym">Buchnera asiatica</name>
    <dbReference type="NCBI Taxonomy" id="4170"/>
    <lineage>
        <taxon>Eukaryota</taxon>
        <taxon>Viridiplantae</taxon>
        <taxon>Streptophyta</taxon>
        <taxon>Embryophyta</taxon>
        <taxon>Tracheophyta</taxon>
        <taxon>Spermatophyta</taxon>
        <taxon>Magnoliopsida</taxon>
        <taxon>eudicotyledons</taxon>
        <taxon>Gunneridae</taxon>
        <taxon>Pentapetalae</taxon>
        <taxon>asterids</taxon>
        <taxon>lamiids</taxon>
        <taxon>Lamiales</taxon>
        <taxon>Orobanchaceae</taxon>
        <taxon>Buchnereae</taxon>
        <taxon>Striga</taxon>
    </lineage>
</organism>
<evidence type="ECO:0000313" key="2">
    <source>
        <dbReference type="Proteomes" id="UP000325081"/>
    </source>
</evidence>
<keyword evidence="2" id="KW-1185">Reference proteome</keyword>
<reference evidence="2" key="1">
    <citation type="journal article" date="2019" name="Curr. Biol.">
        <title>Genome Sequence of Striga asiatica Provides Insight into the Evolution of Plant Parasitism.</title>
        <authorList>
            <person name="Yoshida S."/>
            <person name="Kim S."/>
            <person name="Wafula E.K."/>
            <person name="Tanskanen J."/>
            <person name="Kim Y.M."/>
            <person name="Honaas L."/>
            <person name="Yang Z."/>
            <person name="Spallek T."/>
            <person name="Conn C.E."/>
            <person name="Ichihashi Y."/>
            <person name="Cheong K."/>
            <person name="Cui S."/>
            <person name="Der J.P."/>
            <person name="Gundlach H."/>
            <person name="Jiao Y."/>
            <person name="Hori C."/>
            <person name="Ishida J.K."/>
            <person name="Kasahara H."/>
            <person name="Kiba T."/>
            <person name="Kim M.S."/>
            <person name="Koo N."/>
            <person name="Laohavisit A."/>
            <person name="Lee Y.H."/>
            <person name="Lumba S."/>
            <person name="McCourt P."/>
            <person name="Mortimer J.C."/>
            <person name="Mutuku J.M."/>
            <person name="Nomura T."/>
            <person name="Sasaki-Sekimoto Y."/>
            <person name="Seto Y."/>
            <person name="Wang Y."/>
            <person name="Wakatake T."/>
            <person name="Sakakibara H."/>
            <person name="Demura T."/>
            <person name="Yamaguchi S."/>
            <person name="Yoneyama K."/>
            <person name="Manabe R.I."/>
            <person name="Nelson D.C."/>
            <person name="Schulman A.H."/>
            <person name="Timko M.P."/>
            <person name="dePamphilis C.W."/>
            <person name="Choi D."/>
            <person name="Shirasu K."/>
        </authorList>
    </citation>
    <scope>NUCLEOTIDE SEQUENCE [LARGE SCALE GENOMIC DNA]</scope>
    <source>
        <strain evidence="2">cv. UVA1</strain>
    </source>
</reference>
<dbReference type="OrthoDB" id="10657036at2759"/>
<dbReference type="GO" id="GO:0005840">
    <property type="term" value="C:ribosome"/>
    <property type="evidence" value="ECO:0007669"/>
    <property type="project" value="UniProtKB-KW"/>
</dbReference>
<dbReference type="Proteomes" id="UP000325081">
    <property type="component" value="Unassembled WGS sequence"/>
</dbReference>
<gene>
    <name evidence="1" type="ORF">STAS_20318</name>
</gene>
<accession>A0A5A7QHY9</accession>
<keyword evidence="1" id="KW-0689">Ribosomal protein</keyword>
<comment type="caution">
    <text evidence="1">The sequence shown here is derived from an EMBL/GenBank/DDBJ whole genome shotgun (WGS) entry which is preliminary data.</text>
</comment>
<keyword evidence="1" id="KW-0687">Ribonucleoprotein</keyword>
<dbReference type="EMBL" id="BKCP01006626">
    <property type="protein sequence ID" value="GER43471.1"/>
    <property type="molecule type" value="Genomic_DNA"/>
</dbReference>
<dbReference type="AlphaFoldDB" id="A0A5A7QHY9"/>
<protein>
    <submittedName>
        <fullName evidence="1">50S ribosomal protein L10</fullName>
    </submittedName>
</protein>
<proteinExistence type="predicted"/>
<evidence type="ECO:0000313" key="1">
    <source>
        <dbReference type="EMBL" id="GER43471.1"/>
    </source>
</evidence>
<sequence length="367" mass="39283">MTSAKIADVTTERRTRMLASYKAVAASPEPTAVPLTRAKPSLGRRLKKVSSVLMSAREKAWAGVRDRPSGPTARELGRPMRRPAIDGAAERETGCDVGIEELGDGIKDFKADAGVALEEGVDAHEHGGACGGGRQSISLPLSKLSITQSLLALTPASAASASSTTAPPPATAATCAIVRLSPPSLTIGLRNSATIRRTSSRWLPAKAAAAAAQFSGSAHNPFSSNMVHQSEAKTTSYKEYVEKHTSWQRSKRHRKRRRSISSKKLVRWQSVISRALALRGPGGAWPALSAEDLRPVGDVHRDRPWTRSEVMIARFCGLFRGISVRWAVGPNNVVKGPNLGLVELESIIERIRANWLDGDGHGAAESV</sequence>
<name>A0A5A7QHY9_STRAF</name>